<evidence type="ECO:0000256" key="5">
    <source>
        <dbReference type="ARBA" id="ARBA00022679"/>
    </source>
</evidence>
<dbReference type="Pfam" id="PF13426">
    <property type="entry name" value="PAS_9"/>
    <property type="match status" value="1"/>
</dbReference>
<dbReference type="PROSITE" id="PS50109">
    <property type="entry name" value="HIS_KIN"/>
    <property type="match status" value="1"/>
</dbReference>
<organism evidence="11 12">
    <name type="scientific">Algoriphagus lacus</name>
    <dbReference type="NCBI Taxonomy" id="2056311"/>
    <lineage>
        <taxon>Bacteria</taxon>
        <taxon>Pseudomonadati</taxon>
        <taxon>Bacteroidota</taxon>
        <taxon>Cytophagia</taxon>
        <taxon>Cytophagales</taxon>
        <taxon>Cyclobacteriaceae</taxon>
        <taxon>Algoriphagus</taxon>
    </lineage>
</organism>
<comment type="caution">
    <text evidence="11">The sequence shown here is derived from an EMBL/GenBank/DDBJ whole genome shotgun (WGS) entry which is preliminary data.</text>
</comment>
<dbReference type="Pfam" id="PF00989">
    <property type="entry name" value="PAS"/>
    <property type="match status" value="1"/>
</dbReference>
<dbReference type="InterPro" id="IPR036890">
    <property type="entry name" value="HATPase_C_sf"/>
</dbReference>
<dbReference type="Gene3D" id="1.10.287.130">
    <property type="match status" value="1"/>
</dbReference>
<dbReference type="PRINTS" id="PR00344">
    <property type="entry name" value="BCTRLSENSOR"/>
</dbReference>
<dbReference type="NCBIfam" id="TIGR00229">
    <property type="entry name" value="sensory_box"/>
    <property type="match status" value="3"/>
</dbReference>
<dbReference type="Pfam" id="PF13185">
    <property type="entry name" value="GAF_2"/>
    <property type="match status" value="1"/>
</dbReference>
<feature type="domain" description="PAS" evidence="9">
    <location>
        <begin position="751"/>
        <end position="804"/>
    </location>
</feature>
<dbReference type="InterPro" id="IPR000014">
    <property type="entry name" value="PAS"/>
</dbReference>
<dbReference type="AlphaFoldDB" id="A0A418PR65"/>
<dbReference type="EC" id="2.7.13.3" evidence="3"/>
<dbReference type="CDD" id="cd00075">
    <property type="entry name" value="HATPase"/>
    <property type="match status" value="1"/>
</dbReference>
<evidence type="ECO:0000259" key="10">
    <source>
        <dbReference type="PROSITE" id="PS50113"/>
    </source>
</evidence>
<dbReference type="Gene3D" id="3.30.450.40">
    <property type="match status" value="2"/>
</dbReference>
<dbReference type="SMART" id="SM00091">
    <property type="entry name" value="PAS"/>
    <property type="match status" value="4"/>
</dbReference>
<dbReference type="PANTHER" id="PTHR43304:SF1">
    <property type="entry name" value="PAC DOMAIN-CONTAINING PROTEIN"/>
    <property type="match status" value="1"/>
</dbReference>
<feature type="domain" description="PAS" evidence="9">
    <location>
        <begin position="185"/>
        <end position="230"/>
    </location>
</feature>
<dbReference type="InterPro" id="IPR000700">
    <property type="entry name" value="PAS-assoc_C"/>
</dbReference>
<dbReference type="SMART" id="SM00065">
    <property type="entry name" value="GAF"/>
    <property type="match status" value="2"/>
</dbReference>
<feature type="domain" description="Histidine kinase" evidence="8">
    <location>
        <begin position="887"/>
        <end position="1108"/>
    </location>
</feature>
<dbReference type="InterPro" id="IPR013655">
    <property type="entry name" value="PAS_fold_3"/>
</dbReference>
<dbReference type="PROSITE" id="PS50113">
    <property type="entry name" value="PAC"/>
    <property type="match status" value="2"/>
</dbReference>
<dbReference type="SUPFAM" id="SSF55781">
    <property type="entry name" value="GAF domain-like"/>
    <property type="match status" value="2"/>
</dbReference>
<comment type="similarity">
    <text evidence="2">In the N-terminal section; belongs to the phytochrome family.</text>
</comment>
<dbReference type="Proteomes" id="UP000283522">
    <property type="component" value="Unassembled WGS sequence"/>
</dbReference>
<keyword evidence="4" id="KW-0597">Phosphoprotein</keyword>
<evidence type="ECO:0000313" key="12">
    <source>
        <dbReference type="Proteomes" id="UP000283522"/>
    </source>
</evidence>
<dbReference type="InterPro" id="IPR013767">
    <property type="entry name" value="PAS_fold"/>
</dbReference>
<dbReference type="InterPro" id="IPR035965">
    <property type="entry name" value="PAS-like_dom_sf"/>
</dbReference>
<dbReference type="FunFam" id="3.30.565.10:FF:000006">
    <property type="entry name" value="Sensor histidine kinase WalK"/>
    <property type="match status" value="1"/>
</dbReference>
<dbReference type="EMBL" id="QXML01000005">
    <property type="protein sequence ID" value="RIW15113.1"/>
    <property type="molecule type" value="Genomic_DNA"/>
</dbReference>
<feature type="domain" description="PAC" evidence="10">
    <location>
        <begin position="386"/>
        <end position="438"/>
    </location>
</feature>
<dbReference type="InterPro" id="IPR003661">
    <property type="entry name" value="HisK_dim/P_dom"/>
</dbReference>
<dbReference type="CDD" id="cd00130">
    <property type="entry name" value="PAS"/>
    <property type="match status" value="3"/>
</dbReference>
<dbReference type="RefSeq" id="WP_119478018.1">
    <property type="nucleotide sequence ID" value="NZ_QXML01000005.1"/>
</dbReference>
<dbReference type="PROSITE" id="PS50046">
    <property type="entry name" value="PHYTOCHROME_2"/>
    <property type="match status" value="1"/>
</dbReference>
<evidence type="ECO:0000256" key="4">
    <source>
        <dbReference type="ARBA" id="ARBA00022553"/>
    </source>
</evidence>
<protein>
    <recommendedName>
        <fullName evidence="3">histidine kinase</fullName>
        <ecNumber evidence="3">2.7.13.3</ecNumber>
    </recommendedName>
</protein>
<dbReference type="Pfam" id="PF02518">
    <property type="entry name" value="HATPase_c"/>
    <property type="match status" value="1"/>
</dbReference>
<evidence type="ECO:0000259" key="9">
    <source>
        <dbReference type="PROSITE" id="PS50112"/>
    </source>
</evidence>
<dbReference type="GO" id="GO:0006355">
    <property type="term" value="P:regulation of DNA-templated transcription"/>
    <property type="evidence" value="ECO:0007669"/>
    <property type="project" value="InterPro"/>
</dbReference>
<evidence type="ECO:0000259" key="7">
    <source>
        <dbReference type="PROSITE" id="PS50046"/>
    </source>
</evidence>
<comment type="catalytic activity">
    <reaction evidence="1">
        <text>ATP + protein L-histidine = ADP + protein N-phospho-L-histidine.</text>
        <dbReference type="EC" id="2.7.13.3"/>
    </reaction>
</comment>
<dbReference type="Pfam" id="PF08447">
    <property type="entry name" value="PAS_3"/>
    <property type="match status" value="1"/>
</dbReference>
<keyword evidence="5" id="KW-0808">Transferase</keyword>
<dbReference type="SMART" id="SM00086">
    <property type="entry name" value="PAC"/>
    <property type="match status" value="3"/>
</dbReference>
<dbReference type="InterPro" id="IPR003018">
    <property type="entry name" value="GAF"/>
</dbReference>
<dbReference type="Gene3D" id="3.30.565.10">
    <property type="entry name" value="Histidine kinase-like ATPase, C-terminal domain"/>
    <property type="match status" value="1"/>
</dbReference>
<name>A0A418PR65_9BACT</name>
<evidence type="ECO:0000256" key="3">
    <source>
        <dbReference type="ARBA" id="ARBA00012438"/>
    </source>
</evidence>
<dbReference type="SUPFAM" id="SSF55785">
    <property type="entry name" value="PYP-like sensor domain (PAS domain)"/>
    <property type="match status" value="4"/>
</dbReference>
<dbReference type="InterPro" id="IPR036097">
    <property type="entry name" value="HisK_dim/P_sf"/>
</dbReference>
<dbReference type="InterPro" id="IPR005467">
    <property type="entry name" value="His_kinase_dom"/>
</dbReference>
<feature type="domain" description="PAS" evidence="9">
    <location>
        <begin position="310"/>
        <end position="382"/>
    </location>
</feature>
<dbReference type="SUPFAM" id="SSF47384">
    <property type="entry name" value="Homodimeric domain of signal transducing histidine kinase"/>
    <property type="match status" value="1"/>
</dbReference>
<dbReference type="InterPro" id="IPR004358">
    <property type="entry name" value="Sig_transdc_His_kin-like_C"/>
</dbReference>
<feature type="domain" description="PAC" evidence="10">
    <location>
        <begin position="816"/>
        <end position="869"/>
    </location>
</feature>
<dbReference type="GO" id="GO:0000155">
    <property type="term" value="F:phosphorelay sensor kinase activity"/>
    <property type="evidence" value="ECO:0007669"/>
    <property type="project" value="InterPro"/>
</dbReference>
<dbReference type="InterPro" id="IPR052162">
    <property type="entry name" value="Sensor_kinase/Photoreceptor"/>
</dbReference>
<dbReference type="SMART" id="SM00388">
    <property type="entry name" value="HisKA"/>
    <property type="match status" value="1"/>
</dbReference>
<dbReference type="SUPFAM" id="SSF55874">
    <property type="entry name" value="ATPase domain of HSP90 chaperone/DNA topoisomerase II/histidine kinase"/>
    <property type="match status" value="1"/>
</dbReference>
<reference evidence="11 12" key="1">
    <citation type="submission" date="2018-09" db="EMBL/GenBank/DDBJ databases">
        <authorList>
            <person name="Wang X."/>
            <person name="Du Z."/>
        </authorList>
    </citation>
    <scope>NUCLEOTIDE SEQUENCE [LARGE SCALE GENOMIC DNA]</scope>
    <source>
        <strain evidence="11 12">N3</strain>
    </source>
</reference>
<evidence type="ECO:0000256" key="2">
    <source>
        <dbReference type="ARBA" id="ARBA00006402"/>
    </source>
</evidence>
<evidence type="ECO:0000259" key="8">
    <source>
        <dbReference type="PROSITE" id="PS50109"/>
    </source>
</evidence>
<keyword evidence="12" id="KW-1185">Reference proteome</keyword>
<dbReference type="InterPro" id="IPR016132">
    <property type="entry name" value="Phyto_chromo_attachment"/>
</dbReference>
<evidence type="ECO:0000256" key="6">
    <source>
        <dbReference type="ARBA" id="ARBA00022777"/>
    </source>
</evidence>
<accession>A0A418PR65</accession>
<gene>
    <name evidence="11" type="ORF">D0X99_11750</name>
</gene>
<dbReference type="OrthoDB" id="9808408at2"/>
<dbReference type="Pfam" id="PF00512">
    <property type="entry name" value="HisKA"/>
    <property type="match status" value="1"/>
</dbReference>
<dbReference type="InterPro" id="IPR001610">
    <property type="entry name" value="PAC"/>
</dbReference>
<dbReference type="InterPro" id="IPR003594">
    <property type="entry name" value="HATPase_dom"/>
</dbReference>
<evidence type="ECO:0000313" key="11">
    <source>
        <dbReference type="EMBL" id="RIW15113.1"/>
    </source>
</evidence>
<dbReference type="SMART" id="SM00387">
    <property type="entry name" value="HATPase_c"/>
    <property type="match status" value="1"/>
</dbReference>
<proteinExistence type="inferred from homology"/>
<dbReference type="PROSITE" id="PS50112">
    <property type="entry name" value="PAS"/>
    <property type="match status" value="3"/>
</dbReference>
<dbReference type="Pfam" id="PF01590">
    <property type="entry name" value="GAF"/>
    <property type="match status" value="1"/>
</dbReference>
<dbReference type="Gene3D" id="3.30.450.20">
    <property type="entry name" value="PAS domain"/>
    <property type="match status" value="3"/>
</dbReference>
<evidence type="ECO:0000256" key="1">
    <source>
        <dbReference type="ARBA" id="ARBA00000085"/>
    </source>
</evidence>
<sequence length="1113" mass="128973">MSDKTHLSVKILSTIGESYALLEGTKNLRKAINRILPKLGEASSVDRVYVFRNYYNPEGEFCLTYLDEWCREGISVQMDNENLFGVPWSIFPELEVDLRNNKVQNGFVRESPNEVFKEVMAQQDIMAYLFIPILVHNEFWGFIGFDNCTREELFTPEQVSALHAFATTLGNLIFAKRSFKKAVRNQRKYKQIISNIQDVVFKLDKSLNITYLNGAWSKMTDRKIQDCVGKPLSCFFVEEGARQLNLELALLDVKGERNLSIRTAFRKVDGSLYYVRVNLKKNQKGDRIEFFGTINDVHQSQINFDLLKESESKFKALFETVEDVLYSLDAQTGRLLIISEKIERFGFKREDFMSDPQFWWMQIVPEDRPVVKRTFTEFVEKKLPLFEMEYRILKPDGSIAWVYDKSGIEYGSDQKAVRIHGRISDITEKKNKEVQLDQTENRFRIITENLPFPFILCKDDDFKLLYYNFAFYENFQSSNFGLGDFEVYWINQIVSSDSRESFLNFIQANSNFSNYEAQINTKEGVQWYSISCQLIPYKLGVARALVFYNINKRKLSELELIRMNDVIQAINQTQMDFSMDNEIQDTFYMLLESLIGFTDSSFGFLGEVLYDENGMPYLKSNAISNISWSDEVDEYYQRNFRVGMEFRNLNSLFGWVLVNKETMICNEVEKDSRRSPHATPPGHPLLHRFLGIPIFKGEKFVGMVGLANKEKPYTQEDVDFLNPFLSSYANLIASLNVNRDKRNAEMLQKQSESLYQLLSENIDDIVTLHDLELKTVYASPSIEKVTGYKADLFIGKDFFHLFDFKPHEGTDFSKFPRFIIPLKHSHTGKEIRLEMLWKPIYTEKGELTSYLAASRDVTERELVLEELKKTLEKEIELNQLKSKFISMTSHELRTPLATIQSSVDMMEIFTEVVQEPKAHEGLVKQIRKIHIQLGRLTQIISDVMLFEKNNEGKLQFNQIELDLRAMIIQLVFNQFAHKENETKVQLDLGEKPLMIKSDPDLLFHIFRNLIENAIKYSPEGSPKPILSLLPNEKSVHVKVIDFGIGIPKEETKFIFDTFFRASNVKNIKGTGLGLSIVNDLIKKLGGKLTCESEENKGSTFTVILPYERNAIAD</sequence>
<feature type="domain" description="Phytochrome chromophore attachment site" evidence="7">
    <location>
        <begin position="27"/>
        <end position="168"/>
    </location>
</feature>
<dbReference type="PANTHER" id="PTHR43304">
    <property type="entry name" value="PHYTOCHROME-LIKE PROTEIN CPH1"/>
    <property type="match status" value="1"/>
</dbReference>
<keyword evidence="6" id="KW-0418">Kinase</keyword>
<dbReference type="InterPro" id="IPR029016">
    <property type="entry name" value="GAF-like_dom_sf"/>
</dbReference>
<dbReference type="CDD" id="cd00082">
    <property type="entry name" value="HisKA"/>
    <property type="match status" value="1"/>
</dbReference>